<keyword evidence="7 9" id="KW-0460">Magnesium</keyword>
<dbReference type="UniPathway" id="UPA00219"/>
<feature type="binding site" evidence="9">
    <location>
        <position position="243"/>
    </location>
    <ligand>
        <name>Mg(2+)</name>
        <dbReference type="ChEBI" id="CHEBI:18420"/>
    </ligand>
</feature>
<feature type="transmembrane region" description="Helical" evidence="7">
    <location>
        <begin position="217"/>
        <end position="235"/>
    </location>
</feature>
<dbReference type="GO" id="GO:0051992">
    <property type="term" value="F:UDP-N-acetylmuramoyl-L-alanyl-D-glutamyl-meso-2,6-diaminopimelyl-D-alanyl-D-alanine:undecaprenyl-phosphate transferase activity"/>
    <property type="evidence" value="ECO:0007669"/>
    <property type="project" value="RHEA"/>
</dbReference>
<reference evidence="10 11" key="1">
    <citation type="submission" date="2016-10" db="EMBL/GenBank/DDBJ databases">
        <authorList>
            <person name="de Groot N.N."/>
        </authorList>
    </citation>
    <scope>NUCLEOTIDE SEQUENCE [LARGE SCALE GENOMIC DNA]</scope>
    <source>
        <strain evidence="10 11">CGMCC 1.5012</strain>
    </source>
</reference>
<dbReference type="PROSITE" id="PS01347">
    <property type="entry name" value="MRAY_1"/>
    <property type="match status" value="1"/>
</dbReference>
<dbReference type="GO" id="GO:0046872">
    <property type="term" value="F:metal ion binding"/>
    <property type="evidence" value="ECO:0007669"/>
    <property type="project" value="UniProtKB-KW"/>
</dbReference>
<evidence type="ECO:0000256" key="8">
    <source>
        <dbReference type="NCBIfam" id="TIGR00445"/>
    </source>
</evidence>
<name>A0A1G9VHW7_9FIRM</name>
<feature type="transmembrane region" description="Helical" evidence="7">
    <location>
        <begin position="56"/>
        <end position="76"/>
    </location>
</feature>
<evidence type="ECO:0000256" key="9">
    <source>
        <dbReference type="PIRSR" id="PIRSR600715-1"/>
    </source>
</evidence>
<evidence type="ECO:0000256" key="3">
    <source>
        <dbReference type="ARBA" id="ARBA00022679"/>
    </source>
</evidence>
<keyword evidence="7" id="KW-0131">Cell cycle</keyword>
<feature type="transmembrane region" description="Helical" evidence="7">
    <location>
        <begin position="247"/>
        <end position="265"/>
    </location>
</feature>
<dbReference type="Proteomes" id="UP000199182">
    <property type="component" value="Unassembled WGS sequence"/>
</dbReference>
<dbReference type="RefSeq" id="WP_092637922.1">
    <property type="nucleotide sequence ID" value="NZ_FNID01000004.1"/>
</dbReference>
<dbReference type="GO" id="GO:0051301">
    <property type="term" value="P:cell division"/>
    <property type="evidence" value="ECO:0007669"/>
    <property type="project" value="UniProtKB-KW"/>
</dbReference>
<evidence type="ECO:0000256" key="2">
    <source>
        <dbReference type="ARBA" id="ARBA00005583"/>
    </source>
</evidence>
<keyword evidence="7" id="KW-0961">Cell wall biogenesis/degradation</keyword>
<comment type="catalytic activity">
    <reaction evidence="7">
        <text>UDP-N-acetyl-alpha-D-muramoyl-L-alanyl-gamma-D-glutamyl-meso-2,6-diaminopimeloyl-D-alanyl-D-alanine + di-trans,octa-cis-undecaprenyl phosphate = di-trans,octa-cis-undecaprenyl diphospho-N-acetyl-alpha-D-muramoyl-L-alanyl-D-glutamyl-meso-2,6-diaminopimeloyl-D-alanyl-D-alanine + UMP</text>
        <dbReference type="Rhea" id="RHEA:28386"/>
        <dbReference type="ChEBI" id="CHEBI:57865"/>
        <dbReference type="ChEBI" id="CHEBI:60392"/>
        <dbReference type="ChEBI" id="CHEBI:61386"/>
        <dbReference type="ChEBI" id="CHEBI:61387"/>
        <dbReference type="EC" id="2.7.8.13"/>
    </reaction>
</comment>
<feature type="transmembrane region" description="Helical" evidence="7">
    <location>
        <begin position="6"/>
        <end position="25"/>
    </location>
</feature>
<keyword evidence="5 7" id="KW-1133">Transmembrane helix</keyword>
<protein>
    <recommendedName>
        <fullName evidence="7 8">Phospho-N-acetylmuramoyl-pentapeptide-transferase</fullName>
        <ecNumber evidence="7 8">2.7.8.13</ecNumber>
    </recommendedName>
    <alternativeName>
        <fullName evidence="7">UDP-MurNAc-pentapeptide phosphotransferase</fullName>
    </alternativeName>
</protein>
<evidence type="ECO:0000256" key="5">
    <source>
        <dbReference type="ARBA" id="ARBA00022989"/>
    </source>
</evidence>
<dbReference type="STRING" id="258515.SAMN05192585_10415"/>
<sequence>MSGIATIVAALTAFVVSSLLGKKLIPFLKRLKYGQTINDIGPTWHKNKQGTPTMGGIMFIVGTLAALAVGILVLSFTKPDAFPETARLENIKLLAGCVMALAYGFIGFTDDYIKVVKKRNLGLTASQKTIMQFVVAILYLMTIYLAGDHSTVLVLPFIGQWNLGIFYYPFAALIIYYMVNAVNLTDGIDGLCASVTFVCGIFLMLMCGVLHQDKEGLFAISLAAACIGFLIWNFHPAKVFMGDTGSMFLGGSVVAIAFGINMPAFLALVGIVYVLDALSVVIQVISFKLTKKRIFKMSPIHHHYEMSGWSEVKIVLVFSLVGVVGGALSLWATALV</sequence>
<dbReference type="EMBL" id="FNID01000004">
    <property type="protein sequence ID" value="SDM71878.1"/>
    <property type="molecule type" value="Genomic_DNA"/>
</dbReference>
<feature type="transmembrane region" description="Helical" evidence="7">
    <location>
        <begin position="158"/>
        <end position="179"/>
    </location>
</feature>
<dbReference type="AlphaFoldDB" id="A0A1G9VHW7"/>
<comment type="pathway">
    <text evidence="7">Cell wall biogenesis; peptidoglycan biosynthesis.</text>
</comment>
<dbReference type="InterPro" id="IPR018480">
    <property type="entry name" value="PNAcMuramoyl-5peptid_Trfase_CS"/>
</dbReference>
<feature type="binding site" evidence="9">
    <location>
        <position position="183"/>
    </location>
    <ligand>
        <name>Mg(2+)</name>
        <dbReference type="ChEBI" id="CHEBI:18420"/>
    </ligand>
</feature>
<dbReference type="Pfam" id="PF10555">
    <property type="entry name" value="MraY_sig1"/>
    <property type="match status" value="1"/>
</dbReference>
<evidence type="ECO:0000313" key="10">
    <source>
        <dbReference type="EMBL" id="SDM71878.1"/>
    </source>
</evidence>
<evidence type="ECO:0000256" key="6">
    <source>
        <dbReference type="ARBA" id="ARBA00023136"/>
    </source>
</evidence>
<keyword evidence="4 7" id="KW-0812">Transmembrane</keyword>
<feature type="transmembrane region" description="Helical" evidence="7">
    <location>
        <begin position="271"/>
        <end position="290"/>
    </location>
</feature>
<evidence type="ECO:0000256" key="1">
    <source>
        <dbReference type="ARBA" id="ARBA00004141"/>
    </source>
</evidence>
<dbReference type="HAMAP" id="MF_00038">
    <property type="entry name" value="MraY"/>
    <property type="match status" value="1"/>
</dbReference>
<keyword evidence="7" id="KW-0573">Peptidoglycan synthesis</keyword>
<feature type="transmembrane region" description="Helical" evidence="7">
    <location>
        <begin position="311"/>
        <end position="332"/>
    </location>
</feature>
<keyword evidence="11" id="KW-1185">Reference proteome</keyword>
<dbReference type="NCBIfam" id="TIGR00445">
    <property type="entry name" value="mraY"/>
    <property type="match status" value="1"/>
</dbReference>
<comment type="function">
    <text evidence="7">Catalyzes the initial step of the lipid cycle reactions in the biosynthesis of the cell wall peptidoglycan: transfers peptidoglycan precursor phospho-MurNAc-pentapeptide from UDP-MurNAc-pentapeptide onto the lipid carrier undecaprenyl phosphate, yielding undecaprenyl-pyrophosphoryl-MurNAc-pentapeptide, known as lipid I.</text>
</comment>
<keyword evidence="7" id="KW-1003">Cell membrane</keyword>
<dbReference type="GO" id="GO:0008963">
    <property type="term" value="F:phospho-N-acetylmuramoyl-pentapeptide-transferase activity"/>
    <property type="evidence" value="ECO:0007669"/>
    <property type="project" value="UniProtKB-UniRule"/>
</dbReference>
<feature type="transmembrane region" description="Helical" evidence="7">
    <location>
        <begin position="129"/>
        <end position="146"/>
    </location>
</feature>
<keyword evidence="7" id="KW-0133">Cell shape</keyword>
<accession>A0A1G9VHW7</accession>
<feature type="transmembrane region" description="Helical" evidence="7">
    <location>
        <begin position="191"/>
        <end position="211"/>
    </location>
</feature>
<keyword evidence="7 9" id="KW-0479">Metal-binding</keyword>
<evidence type="ECO:0000256" key="7">
    <source>
        <dbReference type="HAMAP-Rule" id="MF_00038"/>
    </source>
</evidence>
<dbReference type="GO" id="GO:0008360">
    <property type="term" value="P:regulation of cell shape"/>
    <property type="evidence" value="ECO:0007669"/>
    <property type="project" value="UniProtKB-KW"/>
</dbReference>
<dbReference type="PANTHER" id="PTHR22926:SF5">
    <property type="entry name" value="PHOSPHO-N-ACETYLMURAMOYL-PENTAPEPTIDE-TRANSFERASE HOMOLOG"/>
    <property type="match status" value="1"/>
</dbReference>
<gene>
    <name evidence="7" type="primary">mraY</name>
    <name evidence="10" type="ORF">SAMN05192585_10415</name>
</gene>
<dbReference type="PROSITE" id="PS01348">
    <property type="entry name" value="MRAY_2"/>
    <property type="match status" value="1"/>
</dbReference>
<keyword evidence="6 7" id="KW-0472">Membrane</keyword>
<dbReference type="PANTHER" id="PTHR22926">
    <property type="entry name" value="PHOSPHO-N-ACETYLMURAMOYL-PENTAPEPTIDE-TRANSFERASE"/>
    <property type="match status" value="1"/>
</dbReference>
<dbReference type="OrthoDB" id="9805475at2"/>
<dbReference type="InterPro" id="IPR003524">
    <property type="entry name" value="PNAcMuramoyl-5peptid_Trfase"/>
</dbReference>
<dbReference type="InterPro" id="IPR000715">
    <property type="entry name" value="Glycosyl_transferase_4"/>
</dbReference>
<dbReference type="GO" id="GO:0005886">
    <property type="term" value="C:plasma membrane"/>
    <property type="evidence" value="ECO:0007669"/>
    <property type="project" value="UniProtKB-SubCell"/>
</dbReference>
<keyword evidence="7" id="KW-0132">Cell division</keyword>
<proteinExistence type="inferred from homology"/>
<dbReference type="Pfam" id="PF00953">
    <property type="entry name" value="Glycos_transf_4"/>
    <property type="match status" value="1"/>
</dbReference>
<dbReference type="GO" id="GO:0071555">
    <property type="term" value="P:cell wall organization"/>
    <property type="evidence" value="ECO:0007669"/>
    <property type="project" value="UniProtKB-KW"/>
</dbReference>
<evidence type="ECO:0000313" key="11">
    <source>
        <dbReference type="Proteomes" id="UP000199182"/>
    </source>
</evidence>
<comment type="similarity">
    <text evidence="2 7">Belongs to the glycosyltransferase 4 family. MraY subfamily.</text>
</comment>
<comment type="subcellular location">
    <subcellularLocation>
        <location evidence="7">Cell membrane</location>
        <topology evidence="7">Multi-pass membrane protein</topology>
    </subcellularLocation>
    <subcellularLocation>
        <location evidence="1">Membrane</location>
        <topology evidence="1">Multi-pass membrane protein</topology>
    </subcellularLocation>
</comment>
<dbReference type="CDD" id="cd06852">
    <property type="entry name" value="GT_MraY"/>
    <property type="match status" value="1"/>
</dbReference>
<dbReference type="GO" id="GO:0009252">
    <property type="term" value="P:peptidoglycan biosynthetic process"/>
    <property type="evidence" value="ECO:0007669"/>
    <property type="project" value="UniProtKB-UniRule"/>
</dbReference>
<evidence type="ECO:0000256" key="4">
    <source>
        <dbReference type="ARBA" id="ARBA00022692"/>
    </source>
</evidence>
<keyword evidence="3 7" id="KW-0808">Transferase</keyword>
<comment type="cofactor">
    <cofactor evidence="7 9">
        <name>Mg(2+)</name>
        <dbReference type="ChEBI" id="CHEBI:18420"/>
    </cofactor>
</comment>
<feature type="transmembrane region" description="Helical" evidence="7">
    <location>
        <begin position="91"/>
        <end position="108"/>
    </location>
</feature>
<dbReference type="EC" id="2.7.8.13" evidence="7 8"/>
<organism evidence="10 11">
    <name type="scientific">Acetanaerobacterium elongatum</name>
    <dbReference type="NCBI Taxonomy" id="258515"/>
    <lineage>
        <taxon>Bacteria</taxon>
        <taxon>Bacillati</taxon>
        <taxon>Bacillota</taxon>
        <taxon>Clostridia</taxon>
        <taxon>Eubacteriales</taxon>
        <taxon>Oscillospiraceae</taxon>
        <taxon>Acetanaerobacterium</taxon>
    </lineage>
</organism>